<name>A0A841UVQ6_MICAE</name>
<proteinExistence type="predicted"/>
<protein>
    <submittedName>
        <fullName evidence="1">Uncharacterized protein</fullName>
    </submittedName>
</protein>
<dbReference type="Proteomes" id="UP000525432">
    <property type="component" value="Unassembled WGS sequence"/>
</dbReference>
<dbReference type="RefSeq" id="WP_185238461.1">
    <property type="nucleotide sequence ID" value="NZ_JACEGC010000006.1"/>
</dbReference>
<dbReference type="EMBL" id="JACEGC010000006">
    <property type="protein sequence ID" value="MBC1194188.1"/>
    <property type="molecule type" value="Genomic_DNA"/>
</dbReference>
<evidence type="ECO:0000313" key="2">
    <source>
        <dbReference type="Proteomes" id="UP000525432"/>
    </source>
</evidence>
<gene>
    <name evidence="1" type="ORF">H0901_02505</name>
</gene>
<comment type="caution">
    <text evidence="1">The sequence shown here is derived from an EMBL/GenBank/DDBJ whole genome shotgun (WGS) entry which is preliminary data.</text>
</comment>
<evidence type="ECO:0000313" key="1">
    <source>
        <dbReference type="EMBL" id="MBC1194188.1"/>
    </source>
</evidence>
<reference evidence="1 2" key="1">
    <citation type="submission" date="2020-07" db="EMBL/GenBank/DDBJ databases">
        <title>Genomes of two Microcystis aeruginosa (Cyanobacteria) strains from Florida (USA) with disparate toxicogenic potential.</title>
        <authorList>
            <person name="Lefler F.W."/>
            <person name="Barbosa M."/>
            <person name="Berthold D.E."/>
            <person name="Laughinghouse H.D. IV."/>
        </authorList>
    </citation>
    <scope>NUCLEOTIDE SEQUENCE [LARGE SCALE GENOMIC DNA]</scope>
    <source>
        <strain evidence="1 2">BLCCF158</strain>
    </source>
</reference>
<dbReference type="AlphaFoldDB" id="A0A841UVQ6"/>
<organism evidence="1 2">
    <name type="scientific">Microcystis aeruginosa BLCC-F158</name>
    <dbReference type="NCBI Taxonomy" id="2755316"/>
    <lineage>
        <taxon>Bacteria</taxon>
        <taxon>Bacillati</taxon>
        <taxon>Cyanobacteriota</taxon>
        <taxon>Cyanophyceae</taxon>
        <taxon>Oscillatoriophycideae</taxon>
        <taxon>Chroococcales</taxon>
        <taxon>Microcystaceae</taxon>
        <taxon>Microcystis</taxon>
    </lineage>
</organism>
<accession>A0A841UVQ6</accession>
<sequence length="66" mass="7279">MEKQVNCAVDCLNGCILGDKCPNQAHAAEAAKFIAETSLDKMLEMAEAARLKKLTQPTKWIIPDDF</sequence>